<name>A0ABQ5YI71_9NEIS</name>
<keyword evidence="3" id="KW-1185">Reference proteome</keyword>
<comment type="caution">
    <text evidence="2">The sequence shown here is derived from an EMBL/GenBank/DDBJ whole genome shotgun (WGS) entry which is preliminary data.</text>
</comment>
<accession>A0ABQ5YI71</accession>
<feature type="transmembrane region" description="Helical" evidence="1">
    <location>
        <begin position="71"/>
        <end position="89"/>
    </location>
</feature>
<feature type="transmembrane region" description="Helical" evidence="1">
    <location>
        <begin position="30"/>
        <end position="51"/>
    </location>
</feature>
<evidence type="ECO:0000256" key="1">
    <source>
        <dbReference type="SAM" id="Phobius"/>
    </source>
</evidence>
<keyword evidence="1" id="KW-0812">Transmembrane</keyword>
<organism evidence="2 3">
    <name type="scientific">Chitinimonas prasina</name>
    <dbReference type="NCBI Taxonomy" id="1434937"/>
    <lineage>
        <taxon>Bacteria</taxon>
        <taxon>Pseudomonadati</taxon>
        <taxon>Pseudomonadota</taxon>
        <taxon>Betaproteobacteria</taxon>
        <taxon>Neisseriales</taxon>
        <taxon>Chitinibacteraceae</taxon>
        <taxon>Chitinimonas</taxon>
    </lineage>
</organism>
<reference evidence="3" key="1">
    <citation type="journal article" date="2019" name="Int. J. Syst. Evol. Microbiol.">
        <title>The Global Catalogue of Microorganisms (GCM) 10K type strain sequencing project: providing services to taxonomists for standard genome sequencing and annotation.</title>
        <authorList>
            <consortium name="The Broad Institute Genomics Platform"/>
            <consortium name="The Broad Institute Genome Sequencing Center for Infectious Disease"/>
            <person name="Wu L."/>
            <person name="Ma J."/>
        </authorList>
    </citation>
    <scope>NUCLEOTIDE SEQUENCE [LARGE SCALE GENOMIC DNA]</scope>
    <source>
        <strain evidence="3">NBRC 110044</strain>
    </source>
</reference>
<protein>
    <submittedName>
        <fullName evidence="2">Uncharacterized protein</fullName>
    </submittedName>
</protein>
<dbReference type="Proteomes" id="UP001156706">
    <property type="component" value="Unassembled WGS sequence"/>
</dbReference>
<keyword evidence="1" id="KW-0472">Membrane</keyword>
<keyword evidence="1" id="KW-1133">Transmembrane helix</keyword>
<dbReference type="EMBL" id="BSOG01000003">
    <property type="protein sequence ID" value="GLR14158.1"/>
    <property type="molecule type" value="Genomic_DNA"/>
</dbReference>
<gene>
    <name evidence="2" type="ORF">GCM10007907_29480</name>
</gene>
<evidence type="ECO:0000313" key="2">
    <source>
        <dbReference type="EMBL" id="GLR14158.1"/>
    </source>
</evidence>
<proteinExistence type="predicted"/>
<sequence length="185" mass="21064">MAPPSTSQAWRWLSRPGGWWYQRRIGSWHLFLLPAGIVTLQMYMLMMGIYLFVLWDSDMATTLLLLPPWPVWVWCLLLLPLGLLEVLVVGRRGVTYYRMCLLLPVWRTAIRPGSGLYLHPGVADLPAECVFLRRPGYAYDGIALGNRRSAQSLFAALAEVLQASGWQWQRPAGKLQTELFLSYPG</sequence>
<evidence type="ECO:0000313" key="3">
    <source>
        <dbReference type="Proteomes" id="UP001156706"/>
    </source>
</evidence>